<keyword evidence="2" id="KW-1133">Transmembrane helix</keyword>
<dbReference type="InterPro" id="IPR011042">
    <property type="entry name" value="6-blade_b-propeller_TolB-like"/>
</dbReference>
<keyword evidence="5" id="KW-1185">Reference proteome</keyword>
<feature type="domain" description="SMP-30/Gluconolactonase/LRE-like region" evidence="3">
    <location>
        <begin position="73"/>
        <end position="341"/>
    </location>
</feature>
<dbReference type="SUPFAM" id="SSF63829">
    <property type="entry name" value="Calcium-dependent phosphotriesterase"/>
    <property type="match status" value="1"/>
</dbReference>
<comment type="caution">
    <text evidence="4">The sequence shown here is derived from an EMBL/GenBank/DDBJ whole genome shotgun (WGS) entry which is preliminary data.</text>
</comment>
<dbReference type="InterPro" id="IPR013658">
    <property type="entry name" value="SGL"/>
</dbReference>
<proteinExistence type="predicted"/>
<evidence type="ECO:0000256" key="2">
    <source>
        <dbReference type="SAM" id="Phobius"/>
    </source>
</evidence>
<dbReference type="Proteomes" id="UP001165366">
    <property type="component" value="Unassembled WGS sequence"/>
</dbReference>
<keyword evidence="2" id="KW-0812">Transmembrane</keyword>
<accession>A0ABS9KDD9</accession>
<dbReference type="PRINTS" id="PR01790">
    <property type="entry name" value="SMP30FAMILY"/>
</dbReference>
<feature type="transmembrane region" description="Helical" evidence="2">
    <location>
        <begin position="6"/>
        <end position="28"/>
    </location>
</feature>
<dbReference type="PANTHER" id="PTHR47572">
    <property type="entry name" value="LIPOPROTEIN-RELATED"/>
    <property type="match status" value="1"/>
</dbReference>
<keyword evidence="2" id="KW-0472">Membrane</keyword>
<dbReference type="InterPro" id="IPR051262">
    <property type="entry name" value="SMP-30/CGR1_Lactonase"/>
</dbReference>
<evidence type="ECO:0000313" key="5">
    <source>
        <dbReference type="Proteomes" id="UP001165366"/>
    </source>
</evidence>
<dbReference type="Pfam" id="PF08450">
    <property type="entry name" value="SGL"/>
    <property type="match status" value="1"/>
</dbReference>
<keyword evidence="1" id="KW-0378">Hydrolase</keyword>
<evidence type="ECO:0000256" key="1">
    <source>
        <dbReference type="ARBA" id="ARBA00022801"/>
    </source>
</evidence>
<protein>
    <submittedName>
        <fullName evidence="4">SMP-30/gluconolactonase/LRE family protein</fullName>
    </submittedName>
</protein>
<sequence>MNYIKYIRHIIFSKILILSIITGIMLMACGEEEREAEEGIQTASGDVEVLDDAVNDLIDSEAVLTELGSGYAWSEGPVWVEEHGFLLFSDIPNNIIHKWTPGEGVTPYLEPAGYTGEEPRGGELGSNGLYLSLEGDLLLAQHGDRRIARMDAPLDEPGVNFTTIAGSYNGQRLNSPNDLVQHSNGDIYFTDPPYGLEEQADDPSKELDFQGVYRVTPEGEVILLTDELSRPNGIEFSPNEKTLYVANSSGENPIWMAYDVTEDGNIANGRVFHDASDFVGVDPGSQDGMDVDANGNIYATGPGGVWIFSPDGTVLGKIKTNKPTANCTIGQDGKTLFITASDQLLSIPLK</sequence>
<evidence type="ECO:0000313" key="4">
    <source>
        <dbReference type="EMBL" id="MCG2588832.1"/>
    </source>
</evidence>
<evidence type="ECO:0000259" key="3">
    <source>
        <dbReference type="Pfam" id="PF08450"/>
    </source>
</evidence>
<reference evidence="4" key="2">
    <citation type="submission" date="2024-05" db="EMBL/GenBank/DDBJ databases">
        <title>Rhodohalobacter halophilus gen. nov., sp. nov., a moderately halophilic member of the family Balneolaceae.</title>
        <authorList>
            <person name="Xia J."/>
        </authorList>
    </citation>
    <scope>NUCLEOTIDE SEQUENCE</scope>
    <source>
        <strain evidence="4">WB101</strain>
    </source>
</reference>
<dbReference type="PANTHER" id="PTHR47572:SF4">
    <property type="entry name" value="LACTONASE DRP35"/>
    <property type="match status" value="1"/>
</dbReference>
<dbReference type="InterPro" id="IPR005511">
    <property type="entry name" value="SMP-30"/>
</dbReference>
<dbReference type="EMBL" id="JAKLWS010000010">
    <property type="protein sequence ID" value="MCG2588832.1"/>
    <property type="molecule type" value="Genomic_DNA"/>
</dbReference>
<reference evidence="4" key="1">
    <citation type="submission" date="2022-01" db="EMBL/GenBank/DDBJ databases">
        <authorList>
            <person name="Wang Y."/>
        </authorList>
    </citation>
    <scope>NUCLEOTIDE SEQUENCE</scope>
    <source>
        <strain evidence="4">WB101</strain>
    </source>
</reference>
<dbReference type="Gene3D" id="2.120.10.30">
    <property type="entry name" value="TolB, C-terminal domain"/>
    <property type="match status" value="1"/>
</dbReference>
<organism evidence="4 5">
    <name type="scientific">Rhodohalobacter sulfatireducens</name>
    <dbReference type="NCBI Taxonomy" id="2911366"/>
    <lineage>
        <taxon>Bacteria</taxon>
        <taxon>Pseudomonadati</taxon>
        <taxon>Balneolota</taxon>
        <taxon>Balneolia</taxon>
        <taxon>Balneolales</taxon>
        <taxon>Balneolaceae</taxon>
        <taxon>Rhodohalobacter</taxon>
    </lineage>
</organism>
<gene>
    <name evidence="4" type="ORF">L6773_09660</name>
</gene>
<name>A0ABS9KDD9_9BACT</name>
<dbReference type="PROSITE" id="PS51257">
    <property type="entry name" value="PROKAR_LIPOPROTEIN"/>
    <property type="match status" value="1"/>
</dbReference>
<dbReference type="RefSeq" id="WP_237853805.1">
    <property type="nucleotide sequence ID" value="NZ_JAKLWS010000010.1"/>
</dbReference>